<name>H1S6Y2_9BURK</name>
<dbReference type="AlphaFoldDB" id="H1S6Y2"/>
<evidence type="ECO:0000313" key="2">
    <source>
        <dbReference type="EMBL" id="EHP41793.1"/>
    </source>
</evidence>
<comment type="caution">
    <text evidence="2">The sequence shown here is derived from an EMBL/GenBank/DDBJ whole genome shotgun (WGS) entry which is preliminary data.</text>
</comment>
<dbReference type="EMBL" id="AHJE01000044">
    <property type="protein sequence ID" value="EHP41793.1"/>
    <property type="molecule type" value="Genomic_DNA"/>
</dbReference>
<sequence length="264" mass="28326">MLELQCAVRRDMLGLADGDSSAYVVPDSLPPRARLGIYRNTATGALLTALRLSYPAIRSLVGPEFFVGAARRFIEHCPPPSAWLDAYGATFPDFLARMPESASLAYLPDAARFEWAVNVVLHAPDAKPLDLGRLAELEPAELGHIRFAPHPAVQLIQSAFPVDAIWRAVLTRDDSALAAINLAEGPVWLCVRRTTSAVAIDRLAEGQWHFTAALLAGCPLHAALDQATDAAAHVWLATLLASGYFTEANLEGQVSNLPSGDPAT</sequence>
<gene>
    <name evidence="2" type="ORF">OR16_18411</name>
</gene>
<dbReference type="Pfam" id="PF09836">
    <property type="entry name" value="DUF2063"/>
    <property type="match status" value="1"/>
</dbReference>
<accession>H1S6Y2</accession>
<dbReference type="Proteomes" id="UP000005808">
    <property type="component" value="Unassembled WGS sequence"/>
</dbReference>
<proteinExistence type="predicted"/>
<protein>
    <recommendedName>
        <fullName evidence="1">Putative DNA-binding domain-containing protein</fullName>
    </recommendedName>
</protein>
<reference evidence="2 3" key="1">
    <citation type="journal article" date="2012" name="J. Bacteriol.">
        <title>De Novo Genome Project of Cupriavidus basilensis OR16.</title>
        <authorList>
            <person name="Cserhati M."/>
            <person name="Kriszt B."/>
            <person name="Szoboszlay S."/>
            <person name="Toth A."/>
            <person name="Szabo I."/>
            <person name="Tancsics A."/>
            <person name="Nagy I."/>
            <person name="Horvath B."/>
            <person name="Nagy I."/>
            <person name="Kukolya J."/>
        </authorList>
    </citation>
    <scope>NUCLEOTIDE SEQUENCE [LARGE SCALE GENOMIC DNA]</scope>
    <source>
        <strain evidence="2 3">OR16</strain>
    </source>
</reference>
<feature type="domain" description="Putative DNA-binding" evidence="1">
    <location>
        <begin position="19"/>
        <end position="95"/>
    </location>
</feature>
<evidence type="ECO:0000259" key="1">
    <source>
        <dbReference type="Pfam" id="PF09836"/>
    </source>
</evidence>
<dbReference type="RefSeq" id="WP_006159177.1">
    <property type="nucleotide sequence ID" value="NZ_AHJE01000044.1"/>
</dbReference>
<evidence type="ECO:0000313" key="3">
    <source>
        <dbReference type="Proteomes" id="UP000005808"/>
    </source>
</evidence>
<dbReference type="InterPro" id="IPR044922">
    <property type="entry name" value="DUF2063_N_sf"/>
</dbReference>
<dbReference type="Gene3D" id="1.10.150.690">
    <property type="entry name" value="DUF2063"/>
    <property type="match status" value="1"/>
</dbReference>
<dbReference type="InterPro" id="IPR018640">
    <property type="entry name" value="DUF2063"/>
</dbReference>
<organism evidence="2 3">
    <name type="scientific">Cupriavidus basilensis OR16</name>
    <dbReference type="NCBI Taxonomy" id="1127483"/>
    <lineage>
        <taxon>Bacteria</taxon>
        <taxon>Pseudomonadati</taxon>
        <taxon>Pseudomonadota</taxon>
        <taxon>Betaproteobacteria</taxon>
        <taxon>Burkholderiales</taxon>
        <taxon>Burkholderiaceae</taxon>
        <taxon>Cupriavidus</taxon>
    </lineage>
</organism>